<dbReference type="RefSeq" id="WP_118967220.1">
    <property type="nucleotide sequence ID" value="NZ_QHCT01000001.1"/>
</dbReference>
<dbReference type="AlphaFoldDB" id="A0A396ZAQ1"/>
<sequence length="155" mass="17927">MKESFFSDRAKFPEVFRHPPLHPKFGWGFHFTADCRFYDKFYLTIAPTTSKEEFALVRISGIVTRKNDPEKKGNVNLTISLKNCECRNSIRNGKKQEQILKQENVGTPLLSPIALSSEQERQTTDMKTCRNYYKFSFGVLPNSEEVEKNPPLDLC</sequence>
<protein>
    <submittedName>
        <fullName evidence="1">Uncharacterized protein</fullName>
    </submittedName>
</protein>
<evidence type="ECO:0000313" key="1">
    <source>
        <dbReference type="EMBL" id="RHX92381.1"/>
    </source>
</evidence>
<name>A0A396ZAQ1_9LEPT</name>
<reference evidence="2" key="1">
    <citation type="submission" date="2018-05" db="EMBL/GenBank/DDBJ databases">
        <title>Leptospira yasudae sp. nov. and Leptospira stimsonii sp. nov., two pathogenic species of the genus Leptospira isolated from environmental sources.</title>
        <authorList>
            <person name="Casanovas-Massana A."/>
            <person name="Hamond C."/>
            <person name="Santos L.A."/>
            <person name="Hacker K.P."/>
            <person name="Balassiano I."/>
            <person name="Medeiros M.A."/>
            <person name="Reis M.G."/>
            <person name="Ko A.I."/>
            <person name="Wunder E.A."/>
        </authorList>
    </citation>
    <scope>NUCLEOTIDE SEQUENCE [LARGE SCALE GENOMIC DNA]</scope>
    <source>
        <strain evidence="2">Yale</strain>
    </source>
</reference>
<gene>
    <name evidence="1" type="ORF">DLM75_04090</name>
</gene>
<accession>A0A396ZAQ1</accession>
<organism evidence="1 2">
    <name type="scientific">Leptospira stimsonii</name>
    <dbReference type="NCBI Taxonomy" id="2202203"/>
    <lineage>
        <taxon>Bacteria</taxon>
        <taxon>Pseudomonadati</taxon>
        <taxon>Spirochaetota</taxon>
        <taxon>Spirochaetia</taxon>
        <taxon>Leptospirales</taxon>
        <taxon>Leptospiraceae</taxon>
        <taxon>Leptospira</taxon>
    </lineage>
</organism>
<proteinExistence type="predicted"/>
<evidence type="ECO:0000313" key="2">
    <source>
        <dbReference type="Proteomes" id="UP000265798"/>
    </source>
</evidence>
<comment type="caution">
    <text evidence="1">The sequence shown here is derived from an EMBL/GenBank/DDBJ whole genome shotgun (WGS) entry which is preliminary data.</text>
</comment>
<dbReference type="Proteomes" id="UP000265798">
    <property type="component" value="Unassembled WGS sequence"/>
</dbReference>
<dbReference type="EMBL" id="QHCT01000001">
    <property type="protein sequence ID" value="RHX92381.1"/>
    <property type="molecule type" value="Genomic_DNA"/>
</dbReference>